<dbReference type="EMBL" id="JAPFFF010000009">
    <property type="protein sequence ID" value="KAK8882437.1"/>
    <property type="molecule type" value="Genomic_DNA"/>
</dbReference>
<dbReference type="SUPFAM" id="SSF103506">
    <property type="entry name" value="Mitochondrial carrier"/>
    <property type="match status" value="1"/>
</dbReference>
<comment type="similarity">
    <text evidence="7">Belongs to the mitochondrial carrier (TC 2.A.29) family.</text>
</comment>
<evidence type="ECO:0000256" key="7">
    <source>
        <dbReference type="RuleBase" id="RU000488"/>
    </source>
</evidence>
<proteinExistence type="inferred from homology"/>
<evidence type="ECO:0008006" key="10">
    <source>
        <dbReference type="Google" id="ProtNLM"/>
    </source>
</evidence>
<feature type="repeat" description="Solcar" evidence="6">
    <location>
        <begin position="101"/>
        <end position="181"/>
    </location>
</feature>
<name>A0ABR2JW53_9EUKA</name>
<keyword evidence="5 6" id="KW-0472">Membrane</keyword>
<dbReference type="InterPro" id="IPR023395">
    <property type="entry name" value="MCP_dom_sf"/>
</dbReference>
<comment type="caution">
    <text evidence="8">The sequence shown here is derived from an EMBL/GenBank/DDBJ whole genome shotgun (WGS) entry which is preliminary data.</text>
</comment>
<dbReference type="PRINTS" id="PR00926">
    <property type="entry name" value="MITOCARRIER"/>
</dbReference>
<dbReference type="Gene3D" id="1.50.40.10">
    <property type="entry name" value="Mitochondrial carrier domain"/>
    <property type="match status" value="1"/>
</dbReference>
<dbReference type="Proteomes" id="UP001470230">
    <property type="component" value="Unassembled WGS sequence"/>
</dbReference>
<dbReference type="InterPro" id="IPR002067">
    <property type="entry name" value="MCP"/>
</dbReference>
<accession>A0ABR2JW53</accession>
<dbReference type="PROSITE" id="PS50920">
    <property type="entry name" value="SOLCAR"/>
    <property type="match status" value="3"/>
</dbReference>
<feature type="repeat" description="Solcar" evidence="6">
    <location>
        <begin position="194"/>
        <end position="275"/>
    </location>
</feature>
<evidence type="ECO:0000256" key="6">
    <source>
        <dbReference type="PROSITE-ProRule" id="PRU00282"/>
    </source>
</evidence>
<evidence type="ECO:0000313" key="9">
    <source>
        <dbReference type="Proteomes" id="UP001470230"/>
    </source>
</evidence>
<dbReference type="Pfam" id="PF00153">
    <property type="entry name" value="Mito_carr"/>
    <property type="match status" value="3"/>
</dbReference>
<evidence type="ECO:0000256" key="5">
    <source>
        <dbReference type="ARBA" id="ARBA00023136"/>
    </source>
</evidence>
<reference evidence="8 9" key="1">
    <citation type="submission" date="2024-04" db="EMBL/GenBank/DDBJ databases">
        <title>Tritrichomonas musculus Genome.</title>
        <authorList>
            <person name="Alves-Ferreira E."/>
            <person name="Grigg M."/>
            <person name="Lorenzi H."/>
            <person name="Galac M."/>
        </authorList>
    </citation>
    <scope>NUCLEOTIDE SEQUENCE [LARGE SCALE GENOMIC DNA]</scope>
    <source>
        <strain evidence="8 9">EAF2021</strain>
    </source>
</reference>
<keyword evidence="9" id="KW-1185">Reference proteome</keyword>
<keyword evidence="3 6" id="KW-0812">Transmembrane</keyword>
<keyword evidence="2 7" id="KW-0813">Transport</keyword>
<evidence type="ECO:0000256" key="1">
    <source>
        <dbReference type="ARBA" id="ARBA00004141"/>
    </source>
</evidence>
<gene>
    <name evidence="8" type="ORF">M9Y10_045079</name>
</gene>
<dbReference type="InterPro" id="IPR018108">
    <property type="entry name" value="MCP_transmembrane"/>
</dbReference>
<evidence type="ECO:0000256" key="4">
    <source>
        <dbReference type="ARBA" id="ARBA00022737"/>
    </source>
</evidence>
<organism evidence="8 9">
    <name type="scientific">Tritrichomonas musculus</name>
    <dbReference type="NCBI Taxonomy" id="1915356"/>
    <lineage>
        <taxon>Eukaryota</taxon>
        <taxon>Metamonada</taxon>
        <taxon>Parabasalia</taxon>
        <taxon>Tritrichomonadida</taxon>
        <taxon>Tritrichomonadidae</taxon>
        <taxon>Tritrichomonas</taxon>
    </lineage>
</organism>
<evidence type="ECO:0000313" key="8">
    <source>
        <dbReference type="EMBL" id="KAK8882437.1"/>
    </source>
</evidence>
<feature type="repeat" description="Solcar" evidence="6">
    <location>
        <begin position="18"/>
        <end position="96"/>
    </location>
</feature>
<dbReference type="PANTHER" id="PTHR24089">
    <property type="entry name" value="SOLUTE CARRIER FAMILY 25"/>
    <property type="match status" value="1"/>
</dbReference>
<keyword evidence="4" id="KW-0677">Repeat</keyword>
<sequence length="288" mass="32976">MRSKKQKPLQVPDTLSPIQNLICGFAGVAIPRTVLYPFDTMKLISGNNEGHLMPALKKRVCEQGIPSLWNGLICDWIRLPPQFLLRYFVSLHLRSLSIKIPGIIEDTISSAVAVAGIHPIEVVHSLMQYDPIQYPSLAKTVAHIYKSNGFKGFFRGLTPTLIGHIPYRTVQYSSILFYNKIANNPRYYAHSYNRDVFLSVLISTAAQASSYPFEVIRKRMMTDPKIQGMSFVDVVKQTYNERGILGFYDSFGIAMIRVIPIMWMQQFATRELRKFTALFNYQMKIHKF</sequence>
<evidence type="ECO:0000256" key="3">
    <source>
        <dbReference type="ARBA" id="ARBA00022692"/>
    </source>
</evidence>
<comment type="subcellular location">
    <subcellularLocation>
        <location evidence="1">Membrane</location>
        <topology evidence="1">Multi-pass membrane protein</topology>
    </subcellularLocation>
</comment>
<evidence type="ECO:0000256" key="2">
    <source>
        <dbReference type="ARBA" id="ARBA00022448"/>
    </source>
</evidence>
<protein>
    <recommendedName>
        <fullName evidence="10">Mitochondrial carrier protein</fullName>
    </recommendedName>
</protein>